<keyword evidence="6" id="KW-1185">Reference proteome</keyword>
<feature type="region of interest" description="Disordered" evidence="3">
    <location>
        <begin position="1"/>
        <end position="130"/>
    </location>
</feature>
<accession>A0A6J8DQK5</accession>
<evidence type="ECO:0000256" key="2">
    <source>
        <dbReference type="ARBA" id="ARBA00020000"/>
    </source>
</evidence>
<gene>
    <name evidence="5" type="ORF">MCOR_44059</name>
</gene>
<dbReference type="EMBL" id="CACVKT020007820">
    <property type="protein sequence ID" value="CAC5410908.1"/>
    <property type="molecule type" value="Genomic_DNA"/>
</dbReference>
<dbReference type="Pfam" id="PF08265">
    <property type="entry name" value="YL1_C"/>
    <property type="match status" value="1"/>
</dbReference>
<evidence type="ECO:0000256" key="1">
    <source>
        <dbReference type="ARBA" id="ARBA00006832"/>
    </source>
</evidence>
<name>A0A6J8DQK5_MYTCO</name>
<evidence type="ECO:0000313" key="6">
    <source>
        <dbReference type="Proteomes" id="UP000507470"/>
    </source>
</evidence>
<evidence type="ECO:0000256" key="3">
    <source>
        <dbReference type="SAM" id="MobiDB-lite"/>
    </source>
</evidence>
<dbReference type="Proteomes" id="UP000507470">
    <property type="component" value="Unassembled WGS sequence"/>
</dbReference>
<dbReference type="InterPro" id="IPR013272">
    <property type="entry name" value="Vps72/YL1_C"/>
</dbReference>
<feature type="compositionally biased region" description="Basic and acidic residues" evidence="3">
    <location>
        <begin position="72"/>
        <end position="91"/>
    </location>
</feature>
<dbReference type="InterPro" id="IPR046757">
    <property type="entry name" value="YL1_N"/>
</dbReference>
<dbReference type="PANTHER" id="PTHR13275">
    <property type="entry name" value="YL-1 PROTEIN TRANSCRIPTION FACTOR-LIKE 1"/>
    <property type="match status" value="1"/>
</dbReference>
<dbReference type="PANTHER" id="PTHR13275:SF4">
    <property type="entry name" value="VACUOLAR PROTEIN SORTING-ASSOCIATED PROTEIN 72 HOMOLOG"/>
    <property type="match status" value="1"/>
</dbReference>
<evidence type="ECO:0000313" key="5">
    <source>
        <dbReference type="EMBL" id="CAC5410908.1"/>
    </source>
</evidence>
<feature type="domain" description="Vps72/YL1 C-terminal" evidence="4">
    <location>
        <begin position="249"/>
        <end position="278"/>
    </location>
</feature>
<protein>
    <recommendedName>
        <fullName evidence="2">Vacuolar protein sorting-associated protein 72 homolog</fullName>
    </recommendedName>
</protein>
<dbReference type="OrthoDB" id="78296at2759"/>
<comment type="similarity">
    <text evidence="1">Belongs to the VPS72/YL1 family.</text>
</comment>
<evidence type="ECO:0000259" key="4">
    <source>
        <dbReference type="SMART" id="SM00993"/>
    </source>
</evidence>
<reference evidence="5 6" key="1">
    <citation type="submission" date="2020-06" db="EMBL/GenBank/DDBJ databases">
        <authorList>
            <person name="Li R."/>
            <person name="Bekaert M."/>
        </authorList>
    </citation>
    <scope>NUCLEOTIDE SEQUENCE [LARGE SCALE GENOMIC DNA]</scope>
    <source>
        <strain evidence="6">wild</strain>
    </source>
</reference>
<feature type="compositionally biased region" description="Basic and acidic residues" evidence="3">
    <location>
        <begin position="104"/>
        <end position="130"/>
    </location>
</feature>
<proteinExistence type="inferred from homology"/>
<sequence>MSRLLEAEDEDDFYKTTYGGFNEEEGDNEYESENSDSDETDSDISIDENDEVKSDVEDEDGKRKKKGVNTKAYKEPVKKVVKTEKPKEKKPPKPKVSAVQIYHTPEKKTLRKSTADKTKEREDREKTKEAREKMLKEMAAQKNVAEVRRLTQEELLEEAKITEEENLQSLEDYKRLEMEKKKNRIQKQINKGPMIKYQSFTMPLIEELPMETEINVDDIMEPQKKSEDIYDRTFKEYFPQKKPKLSQKQYCPVTKLPAKYFDPITQTPYATAEAFRLIREAYAQQQSDRK</sequence>
<dbReference type="AlphaFoldDB" id="A0A6J8DQK5"/>
<dbReference type="Pfam" id="PF05764">
    <property type="entry name" value="YL1"/>
    <property type="match status" value="1"/>
</dbReference>
<feature type="compositionally biased region" description="Acidic residues" evidence="3">
    <location>
        <begin position="22"/>
        <end position="50"/>
    </location>
</feature>
<dbReference type="SMART" id="SM00993">
    <property type="entry name" value="YL1_C"/>
    <property type="match status" value="1"/>
</dbReference>
<dbReference type="GO" id="GO:0005634">
    <property type="term" value="C:nucleus"/>
    <property type="evidence" value="ECO:0007669"/>
    <property type="project" value="TreeGrafter"/>
</dbReference>
<organism evidence="5 6">
    <name type="scientific">Mytilus coruscus</name>
    <name type="common">Sea mussel</name>
    <dbReference type="NCBI Taxonomy" id="42192"/>
    <lineage>
        <taxon>Eukaryota</taxon>
        <taxon>Metazoa</taxon>
        <taxon>Spiralia</taxon>
        <taxon>Lophotrochozoa</taxon>
        <taxon>Mollusca</taxon>
        <taxon>Bivalvia</taxon>
        <taxon>Autobranchia</taxon>
        <taxon>Pteriomorphia</taxon>
        <taxon>Mytilida</taxon>
        <taxon>Mytiloidea</taxon>
        <taxon>Mytilidae</taxon>
        <taxon>Mytilinae</taxon>
        <taxon>Mytilus</taxon>
    </lineage>
</organism>